<evidence type="ECO:0000313" key="2">
    <source>
        <dbReference type="EMBL" id="MBB5076862.1"/>
    </source>
</evidence>
<evidence type="ECO:0000313" key="3">
    <source>
        <dbReference type="Proteomes" id="UP000568380"/>
    </source>
</evidence>
<comment type="similarity">
    <text evidence="1">Belongs to the asp23 family.</text>
</comment>
<proteinExistence type="inferred from homology"/>
<keyword evidence="3" id="KW-1185">Reference proteome</keyword>
<sequence>MTAAETTETTETTAVATETPADVLLPAQRVPAESRGRTTVTDRAATRITCELAGTLPGVLAVAEHDGLPWTRTTAARVDGDQVRVRLFITVGYPAPLRSTARRIREELTGELAQMTGLRASEIDVIVTHLTTEDEGAAR</sequence>
<reference evidence="2 3" key="1">
    <citation type="submission" date="2020-08" db="EMBL/GenBank/DDBJ databases">
        <title>Genomic Encyclopedia of Type Strains, Phase IV (KMG-IV): sequencing the most valuable type-strain genomes for metagenomic binning, comparative biology and taxonomic classification.</title>
        <authorList>
            <person name="Goeker M."/>
        </authorList>
    </citation>
    <scope>NUCLEOTIDE SEQUENCE [LARGE SCALE GENOMIC DNA]</scope>
    <source>
        <strain evidence="2 3">DSM 45385</strain>
    </source>
</reference>
<name>A0A7W7ZZS7_9ACTN</name>
<protein>
    <submittedName>
        <fullName evidence="2">Putative alkaline shock family protein YloU</fullName>
    </submittedName>
</protein>
<dbReference type="RefSeq" id="WP_184960408.1">
    <property type="nucleotide sequence ID" value="NZ_JACHIN010000002.1"/>
</dbReference>
<dbReference type="AlphaFoldDB" id="A0A7W7ZZS7"/>
<dbReference type="Pfam" id="PF03780">
    <property type="entry name" value="Asp23"/>
    <property type="match status" value="1"/>
</dbReference>
<organism evidence="2 3">
    <name type="scientific">Nonomuraea endophytica</name>
    <dbReference type="NCBI Taxonomy" id="714136"/>
    <lineage>
        <taxon>Bacteria</taxon>
        <taxon>Bacillati</taxon>
        <taxon>Actinomycetota</taxon>
        <taxon>Actinomycetes</taxon>
        <taxon>Streptosporangiales</taxon>
        <taxon>Streptosporangiaceae</taxon>
        <taxon>Nonomuraea</taxon>
    </lineage>
</organism>
<evidence type="ECO:0000256" key="1">
    <source>
        <dbReference type="ARBA" id="ARBA00005721"/>
    </source>
</evidence>
<gene>
    <name evidence="2" type="ORF">HNR40_002326</name>
</gene>
<comment type="caution">
    <text evidence="2">The sequence shown here is derived from an EMBL/GenBank/DDBJ whole genome shotgun (WGS) entry which is preliminary data.</text>
</comment>
<accession>A0A7W7ZZS7</accession>
<dbReference type="InterPro" id="IPR005531">
    <property type="entry name" value="Asp23"/>
</dbReference>
<dbReference type="Proteomes" id="UP000568380">
    <property type="component" value="Unassembled WGS sequence"/>
</dbReference>
<dbReference type="EMBL" id="JACHIN010000002">
    <property type="protein sequence ID" value="MBB5076862.1"/>
    <property type="molecule type" value="Genomic_DNA"/>
</dbReference>